<evidence type="ECO:0000313" key="17">
    <source>
        <dbReference type="Proteomes" id="UP000240739"/>
    </source>
</evidence>
<dbReference type="PIRSF" id="PIRSF003095">
    <property type="entry name" value="Trigger_factor"/>
    <property type="match status" value="1"/>
</dbReference>
<dbReference type="Proteomes" id="UP000240739">
    <property type="component" value="Unassembled WGS sequence"/>
</dbReference>
<organism evidence="16 17">
    <name type="scientific">Paraconexibacter algicola</name>
    <dbReference type="NCBI Taxonomy" id="2133960"/>
    <lineage>
        <taxon>Bacteria</taxon>
        <taxon>Bacillati</taxon>
        <taxon>Actinomycetota</taxon>
        <taxon>Thermoleophilia</taxon>
        <taxon>Solirubrobacterales</taxon>
        <taxon>Paraconexibacteraceae</taxon>
        <taxon>Paraconexibacter</taxon>
    </lineage>
</organism>
<comment type="similarity">
    <text evidence="2 12 14">Belongs to the FKBP-type PPIase family. Tig subfamily.</text>
</comment>
<evidence type="ECO:0000256" key="8">
    <source>
        <dbReference type="ARBA" id="ARBA00023235"/>
    </source>
</evidence>
<dbReference type="FunFam" id="3.10.50.40:FF:000001">
    <property type="entry name" value="Trigger factor"/>
    <property type="match status" value="1"/>
</dbReference>
<dbReference type="EMBL" id="PYYB01000002">
    <property type="protein sequence ID" value="PTL56303.1"/>
    <property type="molecule type" value="Genomic_DNA"/>
</dbReference>
<dbReference type="PANTHER" id="PTHR30560:SF3">
    <property type="entry name" value="TRIGGER FACTOR-LIKE PROTEIN TIG, CHLOROPLASTIC"/>
    <property type="match status" value="1"/>
</dbReference>
<dbReference type="Pfam" id="PF00254">
    <property type="entry name" value="FKBP_C"/>
    <property type="match status" value="1"/>
</dbReference>
<dbReference type="GO" id="GO:0003755">
    <property type="term" value="F:peptidyl-prolyl cis-trans isomerase activity"/>
    <property type="evidence" value="ECO:0007669"/>
    <property type="project" value="UniProtKB-UniRule"/>
</dbReference>
<evidence type="ECO:0000256" key="10">
    <source>
        <dbReference type="ARBA" id="ARBA00024849"/>
    </source>
</evidence>
<dbReference type="InterPro" id="IPR005215">
    <property type="entry name" value="Trig_fac"/>
</dbReference>
<proteinExistence type="inferred from homology"/>
<evidence type="ECO:0000256" key="7">
    <source>
        <dbReference type="ARBA" id="ARBA00023186"/>
    </source>
</evidence>
<dbReference type="GO" id="GO:0015031">
    <property type="term" value="P:protein transport"/>
    <property type="evidence" value="ECO:0007669"/>
    <property type="project" value="UniProtKB-UniRule"/>
</dbReference>
<comment type="function">
    <text evidence="10 12">Involved in protein export. Acts as a chaperone by maintaining the newly synthesized protein in an open conformation. Functions as a peptidyl-prolyl cis-trans isomerase.</text>
</comment>
<sequence>MAATKSTPVTATVSELPESRVKIEAEVSAKEVSARVDQAARKLGRDFRLPGFRKGKVPPALVIKQLGREAVLDEAIRDSLSRWYVAALDAGDVVPIGEPQVDLGELPADGEALTFTVEIGVRPTATLGDYKGVEAPKKDPQATDAQIDAEVEQLRQRMARLETVERAAAEGDFVVMDYEGSIDGELFEGGAGRDQMIELGSGQLIPGFEDQLTGASAGDEVSVELTFPEDYQAEHLAGKDAVFAVTVKEVKAKELPELDDEFAENAAGFDSLAELREDLGKKITEAAEGRAENEYREAVLDAVVANATVEVPDALIEARAREMWDRMLHSLSHQGISREMYMQISGQSEEAVLEQAKPDAEQALRRDAVIAAVVAAEGIEPSDGDVLDVLGPSAAQEKMAVEKLRDKLEQQGRLAEIKDDLAQRQALDFLVEHATPVPAPADEPDASADA</sequence>
<protein>
    <recommendedName>
        <fullName evidence="4 12">Trigger factor</fullName>
        <shortName evidence="12">TF</shortName>
        <ecNumber evidence="3 12">5.2.1.8</ecNumber>
    </recommendedName>
    <alternativeName>
        <fullName evidence="11 12">PPIase</fullName>
    </alternativeName>
</protein>
<evidence type="ECO:0000256" key="1">
    <source>
        <dbReference type="ARBA" id="ARBA00000971"/>
    </source>
</evidence>
<evidence type="ECO:0000259" key="15">
    <source>
        <dbReference type="PROSITE" id="PS50059"/>
    </source>
</evidence>
<keyword evidence="12" id="KW-0963">Cytoplasm</keyword>
<keyword evidence="7 12" id="KW-0143">Chaperone</keyword>
<keyword evidence="8 12" id="KW-0413">Isomerase</keyword>
<evidence type="ECO:0000256" key="5">
    <source>
        <dbReference type="ARBA" id="ARBA00022618"/>
    </source>
</evidence>
<accession>A0A2T4UET7</accession>
<evidence type="ECO:0000256" key="6">
    <source>
        <dbReference type="ARBA" id="ARBA00023110"/>
    </source>
</evidence>
<reference evidence="16 17" key="1">
    <citation type="submission" date="2018-03" db="EMBL/GenBank/DDBJ databases">
        <title>Aquarubrobacter algicola gen. nov., sp. nov., a novel actinobacterium isolated from shallow eutrophic lake during the end of cyanobacterial harmful algal blooms.</title>
        <authorList>
            <person name="Chun S.J."/>
        </authorList>
    </citation>
    <scope>NUCLEOTIDE SEQUENCE [LARGE SCALE GENOMIC DNA]</scope>
    <source>
        <strain evidence="16 17">Seoho-28</strain>
    </source>
</reference>
<gene>
    <name evidence="12" type="primary">tig</name>
    <name evidence="16" type="ORF">C7Y72_15115</name>
</gene>
<dbReference type="InterPro" id="IPR036611">
    <property type="entry name" value="Trigger_fac_ribosome-bd_sf"/>
</dbReference>
<evidence type="ECO:0000313" key="16">
    <source>
        <dbReference type="EMBL" id="PTL56303.1"/>
    </source>
</evidence>
<keyword evidence="5 12" id="KW-0132">Cell division</keyword>
<comment type="subcellular location">
    <subcellularLocation>
        <location evidence="12">Cytoplasm</location>
    </subcellularLocation>
    <text evidence="12">About half TF is bound to the ribosome near the polypeptide exit tunnel while the other half is free in the cytoplasm.</text>
</comment>
<dbReference type="InterPro" id="IPR008880">
    <property type="entry name" value="Trigger_fac_C"/>
</dbReference>
<dbReference type="InterPro" id="IPR037041">
    <property type="entry name" value="Trigger_fac_C_sf"/>
</dbReference>
<dbReference type="InterPro" id="IPR008881">
    <property type="entry name" value="Trigger_fac_ribosome-bd_bac"/>
</dbReference>
<dbReference type="GO" id="GO:0051301">
    <property type="term" value="P:cell division"/>
    <property type="evidence" value="ECO:0007669"/>
    <property type="project" value="UniProtKB-KW"/>
</dbReference>
<dbReference type="Gene3D" id="3.30.70.1050">
    <property type="entry name" value="Trigger factor ribosome-binding domain"/>
    <property type="match status" value="1"/>
</dbReference>
<dbReference type="SUPFAM" id="SSF102735">
    <property type="entry name" value="Trigger factor ribosome-binding domain"/>
    <property type="match status" value="1"/>
</dbReference>
<dbReference type="AlphaFoldDB" id="A0A2T4UET7"/>
<evidence type="ECO:0000256" key="3">
    <source>
        <dbReference type="ARBA" id="ARBA00013194"/>
    </source>
</evidence>
<keyword evidence="9 12" id="KW-0131">Cell cycle</keyword>
<evidence type="ECO:0000256" key="11">
    <source>
        <dbReference type="ARBA" id="ARBA00029986"/>
    </source>
</evidence>
<dbReference type="InterPro" id="IPR001179">
    <property type="entry name" value="PPIase_FKBP_dom"/>
</dbReference>
<evidence type="ECO:0000256" key="2">
    <source>
        <dbReference type="ARBA" id="ARBA00005464"/>
    </source>
</evidence>
<dbReference type="GO" id="GO:0043335">
    <property type="term" value="P:protein unfolding"/>
    <property type="evidence" value="ECO:0007669"/>
    <property type="project" value="TreeGrafter"/>
</dbReference>
<dbReference type="HAMAP" id="MF_00303">
    <property type="entry name" value="Trigger_factor_Tig"/>
    <property type="match status" value="1"/>
</dbReference>
<dbReference type="EC" id="5.2.1.8" evidence="3 12"/>
<comment type="domain">
    <text evidence="12">Consists of 3 domains; the N-terminus binds the ribosome, the middle domain has PPIase activity, while the C-terminus has intrinsic chaperone activity on its own.</text>
</comment>
<dbReference type="GO" id="GO:0043022">
    <property type="term" value="F:ribosome binding"/>
    <property type="evidence" value="ECO:0007669"/>
    <property type="project" value="TreeGrafter"/>
</dbReference>
<dbReference type="SUPFAM" id="SSF54534">
    <property type="entry name" value="FKBP-like"/>
    <property type="match status" value="1"/>
</dbReference>
<dbReference type="GO" id="GO:0005737">
    <property type="term" value="C:cytoplasm"/>
    <property type="evidence" value="ECO:0007669"/>
    <property type="project" value="UniProtKB-SubCell"/>
</dbReference>
<evidence type="ECO:0000256" key="4">
    <source>
        <dbReference type="ARBA" id="ARBA00016902"/>
    </source>
</evidence>
<dbReference type="Pfam" id="PF05698">
    <property type="entry name" value="Trigger_C"/>
    <property type="match status" value="1"/>
</dbReference>
<dbReference type="SUPFAM" id="SSF109998">
    <property type="entry name" value="Triger factor/SurA peptide-binding domain-like"/>
    <property type="match status" value="1"/>
</dbReference>
<keyword evidence="6 12" id="KW-0697">Rotamase</keyword>
<dbReference type="OrthoDB" id="9767721at2"/>
<dbReference type="Gene3D" id="1.10.3120.10">
    <property type="entry name" value="Trigger factor, C-terminal domain"/>
    <property type="match status" value="1"/>
</dbReference>
<dbReference type="InterPro" id="IPR046357">
    <property type="entry name" value="PPIase_dom_sf"/>
</dbReference>
<evidence type="ECO:0000256" key="12">
    <source>
        <dbReference type="HAMAP-Rule" id="MF_00303"/>
    </source>
</evidence>
<dbReference type="PANTHER" id="PTHR30560">
    <property type="entry name" value="TRIGGER FACTOR CHAPERONE AND PEPTIDYL-PROLYL CIS/TRANS ISOMERASE"/>
    <property type="match status" value="1"/>
</dbReference>
<dbReference type="Pfam" id="PF05697">
    <property type="entry name" value="Trigger_N"/>
    <property type="match status" value="1"/>
</dbReference>
<evidence type="ECO:0000256" key="9">
    <source>
        <dbReference type="ARBA" id="ARBA00023306"/>
    </source>
</evidence>
<dbReference type="GO" id="GO:0051083">
    <property type="term" value="P:'de novo' cotranslational protein folding"/>
    <property type="evidence" value="ECO:0007669"/>
    <property type="project" value="TreeGrafter"/>
</dbReference>
<evidence type="ECO:0000256" key="14">
    <source>
        <dbReference type="RuleBase" id="RU003914"/>
    </source>
</evidence>
<dbReference type="PROSITE" id="PS50059">
    <property type="entry name" value="FKBP_PPIASE"/>
    <property type="match status" value="1"/>
</dbReference>
<feature type="domain" description="PPIase FKBP-type" evidence="15">
    <location>
        <begin position="171"/>
        <end position="256"/>
    </location>
</feature>
<dbReference type="RefSeq" id="WP_107570022.1">
    <property type="nucleotide sequence ID" value="NZ_PYYB01000002.1"/>
</dbReference>
<comment type="catalytic activity">
    <reaction evidence="1 12 13">
        <text>[protein]-peptidylproline (omega=180) = [protein]-peptidylproline (omega=0)</text>
        <dbReference type="Rhea" id="RHEA:16237"/>
        <dbReference type="Rhea" id="RHEA-COMP:10747"/>
        <dbReference type="Rhea" id="RHEA-COMP:10748"/>
        <dbReference type="ChEBI" id="CHEBI:83833"/>
        <dbReference type="ChEBI" id="CHEBI:83834"/>
        <dbReference type="EC" id="5.2.1.8"/>
    </reaction>
</comment>
<comment type="caution">
    <text evidence="16">The sequence shown here is derived from an EMBL/GenBank/DDBJ whole genome shotgun (WGS) entry which is preliminary data.</text>
</comment>
<dbReference type="NCBIfam" id="TIGR00115">
    <property type="entry name" value="tig"/>
    <property type="match status" value="1"/>
</dbReference>
<dbReference type="InterPro" id="IPR027304">
    <property type="entry name" value="Trigger_fact/SurA_dom_sf"/>
</dbReference>
<dbReference type="Gene3D" id="3.10.50.40">
    <property type="match status" value="1"/>
</dbReference>
<name>A0A2T4UET7_9ACTN</name>
<keyword evidence="17" id="KW-1185">Reference proteome</keyword>
<evidence type="ECO:0000256" key="13">
    <source>
        <dbReference type="PROSITE-ProRule" id="PRU00277"/>
    </source>
</evidence>
<dbReference type="GO" id="GO:0044183">
    <property type="term" value="F:protein folding chaperone"/>
    <property type="evidence" value="ECO:0007669"/>
    <property type="project" value="TreeGrafter"/>
</dbReference>